<dbReference type="Proteomes" id="UP001183615">
    <property type="component" value="Unassembled WGS sequence"/>
</dbReference>
<dbReference type="InterPro" id="IPR019734">
    <property type="entry name" value="TPR_rpt"/>
</dbReference>
<dbReference type="SUPFAM" id="SSF52540">
    <property type="entry name" value="P-loop containing nucleoside triphosphate hydrolases"/>
    <property type="match status" value="1"/>
</dbReference>
<dbReference type="InterPro" id="IPR002182">
    <property type="entry name" value="NB-ARC"/>
</dbReference>
<feature type="compositionally biased region" description="Polar residues" evidence="2">
    <location>
        <begin position="705"/>
        <end position="717"/>
    </location>
</feature>
<gene>
    <name evidence="4" type="ORF">RM779_24140</name>
</gene>
<proteinExistence type="predicted"/>
<dbReference type="EMBL" id="JAVREV010000015">
    <property type="protein sequence ID" value="MDT0445662.1"/>
    <property type="molecule type" value="Genomic_DNA"/>
</dbReference>
<keyword evidence="1" id="KW-0802">TPR repeat</keyword>
<accession>A0ABU2S9J7</accession>
<feature type="region of interest" description="Disordered" evidence="2">
    <location>
        <begin position="698"/>
        <end position="726"/>
    </location>
</feature>
<dbReference type="PANTHER" id="PTHR10098">
    <property type="entry name" value="RAPSYN-RELATED"/>
    <property type="match status" value="1"/>
</dbReference>
<feature type="domain" description="AAA+ ATPase" evidence="3">
    <location>
        <begin position="44"/>
        <end position="188"/>
    </location>
</feature>
<protein>
    <submittedName>
        <fullName evidence="4">Tetratricopeptide repeat protein</fullName>
    </submittedName>
</protein>
<evidence type="ECO:0000313" key="5">
    <source>
        <dbReference type="Proteomes" id="UP001183615"/>
    </source>
</evidence>
<reference evidence="5" key="1">
    <citation type="submission" date="2023-07" db="EMBL/GenBank/DDBJ databases">
        <title>30 novel species of actinomycetes from the DSMZ collection.</title>
        <authorList>
            <person name="Nouioui I."/>
        </authorList>
    </citation>
    <scope>NUCLEOTIDE SEQUENCE [LARGE SCALE GENOMIC DNA]</scope>
    <source>
        <strain evidence="5">DSM 41886</strain>
    </source>
</reference>
<feature type="repeat" description="TPR" evidence="1">
    <location>
        <begin position="506"/>
        <end position="539"/>
    </location>
</feature>
<feature type="compositionally biased region" description="Pro residues" evidence="2">
    <location>
        <begin position="262"/>
        <end position="282"/>
    </location>
</feature>
<dbReference type="Gene3D" id="3.40.50.300">
    <property type="entry name" value="P-loop containing nucleotide triphosphate hydrolases"/>
    <property type="match status" value="1"/>
</dbReference>
<dbReference type="Gene3D" id="1.25.40.10">
    <property type="entry name" value="Tetratricopeptide repeat domain"/>
    <property type="match status" value="1"/>
</dbReference>
<evidence type="ECO:0000256" key="2">
    <source>
        <dbReference type="SAM" id="MobiDB-lite"/>
    </source>
</evidence>
<sequence>MTEQTVTGGAGSPGFLGRRSELAALHSDVEKAGLHTLAGRPVARGRVLLIAGRPGSGRTALAEEFAAGISGGADYPDGLLRARLTEPGGSPVPVERVVRDLLTELGADAPPGAEEDELADILREALDGRRVVLLLDDVYSAEQLAELVPDHRDCLVVAVSRGPLPKVPDVRPCTIGALDRITAVSLLERGAGDVRITVDPGAADTLAEACGHQPAALVLVAGWLAAHPEATVADAVRRMAEAGDAAAASGEAAEQEADEDAAPPPSSAPPGFPAPPPYPPPDAADEPLRRAFRLAHAALPAPAARMLRLLALAPAGLVDAHTAAALAGCPVPTARTALAGFAAAGLLRPVPAREGAGGGAQYLVPGCLDALLRALLHAGDRPAEILLARARMLERTVRLLRACHAVTEPQGTPARAWLAGLPGSLRFAGRAEAAGWLASRQPALLAAARLVVADGQLDTLARRLVSALSRALIAHRGAEAAAPELYRLHELVLGVAERQNLPRERAAALLNLGDIDARTGRLAEALQRYRAALEAARSERDQADPLAVGRTLESIAGTYAELGDWQRAADWYSRAVALAQSRGDLLAQARLHGRIAAAWTYTGNWPEALRAWRAAAAAHRRTGDARAHARAVAETARVQEYAGRLQEAGRTGEEALRLAERSGDRRLQAALRLRLADSADRLGHSAAAAAHRSAAQALLARTRPVESSVTTEGNSNETELESPKID</sequence>
<dbReference type="PANTHER" id="PTHR10098:SF106">
    <property type="entry name" value="TETRATRICOPEPTIDE REPEAT PROTEIN 28-LIKE PROTEIN"/>
    <property type="match status" value="1"/>
</dbReference>
<evidence type="ECO:0000313" key="4">
    <source>
        <dbReference type="EMBL" id="MDT0445662.1"/>
    </source>
</evidence>
<keyword evidence="5" id="KW-1185">Reference proteome</keyword>
<feature type="region of interest" description="Disordered" evidence="2">
    <location>
        <begin position="244"/>
        <end position="285"/>
    </location>
</feature>
<dbReference type="InterPro" id="IPR003593">
    <property type="entry name" value="AAA+_ATPase"/>
</dbReference>
<dbReference type="InterPro" id="IPR011990">
    <property type="entry name" value="TPR-like_helical_dom_sf"/>
</dbReference>
<evidence type="ECO:0000259" key="3">
    <source>
        <dbReference type="SMART" id="SM00382"/>
    </source>
</evidence>
<dbReference type="SUPFAM" id="SSF48452">
    <property type="entry name" value="TPR-like"/>
    <property type="match status" value="2"/>
</dbReference>
<comment type="caution">
    <text evidence="4">The sequence shown here is derived from an EMBL/GenBank/DDBJ whole genome shotgun (WGS) entry which is preliminary data.</text>
</comment>
<organism evidence="4 5">
    <name type="scientific">Streptomyces johnsoniae</name>
    <dbReference type="NCBI Taxonomy" id="3075532"/>
    <lineage>
        <taxon>Bacteria</taxon>
        <taxon>Bacillati</taxon>
        <taxon>Actinomycetota</taxon>
        <taxon>Actinomycetes</taxon>
        <taxon>Kitasatosporales</taxon>
        <taxon>Streptomycetaceae</taxon>
        <taxon>Streptomyces</taxon>
    </lineage>
</organism>
<dbReference type="Pfam" id="PF00931">
    <property type="entry name" value="NB-ARC"/>
    <property type="match status" value="1"/>
</dbReference>
<dbReference type="InterPro" id="IPR027417">
    <property type="entry name" value="P-loop_NTPase"/>
</dbReference>
<dbReference type="SMART" id="SM00382">
    <property type="entry name" value="AAA"/>
    <property type="match status" value="1"/>
</dbReference>
<evidence type="ECO:0000256" key="1">
    <source>
        <dbReference type="PROSITE-ProRule" id="PRU00339"/>
    </source>
</evidence>
<dbReference type="SMART" id="SM00028">
    <property type="entry name" value="TPR"/>
    <property type="match status" value="3"/>
</dbReference>
<dbReference type="PRINTS" id="PR00364">
    <property type="entry name" value="DISEASERSIST"/>
</dbReference>
<dbReference type="PROSITE" id="PS50005">
    <property type="entry name" value="TPR"/>
    <property type="match status" value="1"/>
</dbReference>
<name>A0ABU2S9J7_9ACTN</name>
<dbReference type="Pfam" id="PF13424">
    <property type="entry name" value="TPR_12"/>
    <property type="match status" value="1"/>
</dbReference>